<accession>A0A1H0JQC1</accession>
<proteinExistence type="predicted"/>
<dbReference type="Gene3D" id="3.10.450.50">
    <property type="match status" value="1"/>
</dbReference>
<dbReference type="InterPro" id="IPR032710">
    <property type="entry name" value="NTF2-like_dom_sf"/>
</dbReference>
<evidence type="ECO:0000313" key="3">
    <source>
        <dbReference type="Proteomes" id="UP000199691"/>
    </source>
</evidence>
<dbReference type="AlphaFoldDB" id="A0A1H0JQC1"/>
<dbReference type="GO" id="GO:0016853">
    <property type="term" value="F:isomerase activity"/>
    <property type="evidence" value="ECO:0007669"/>
    <property type="project" value="UniProtKB-KW"/>
</dbReference>
<sequence length="121" mass="13344">MSTAAGVDHVRLSYHYLDTGDLDGYASLLHEDMQLKRCDAPLGHGRDHTVRLLSASAALRGRHHLHKVVVDKDTVVVVGRYTPPAGAECRTPSEFADVVTLSDEGLLLCSRRFYYLDPPSL</sequence>
<dbReference type="OrthoDB" id="3431611at2"/>
<dbReference type="RefSeq" id="WP_090096559.1">
    <property type="nucleotide sequence ID" value="NZ_FNIX01000002.1"/>
</dbReference>
<dbReference type="InterPro" id="IPR037401">
    <property type="entry name" value="SnoaL-like"/>
</dbReference>
<keyword evidence="2" id="KW-0413">Isomerase</keyword>
<organism evidence="2 3">
    <name type="scientific">Lentzea jiangxiensis</name>
    <dbReference type="NCBI Taxonomy" id="641025"/>
    <lineage>
        <taxon>Bacteria</taxon>
        <taxon>Bacillati</taxon>
        <taxon>Actinomycetota</taxon>
        <taxon>Actinomycetes</taxon>
        <taxon>Pseudonocardiales</taxon>
        <taxon>Pseudonocardiaceae</taxon>
        <taxon>Lentzea</taxon>
    </lineage>
</organism>
<dbReference type="STRING" id="641025.SAMN05421507_102590"/>
<dbReference type="EMBL" id="FNIX01000002">
    <property type="protein sequence ID" value="SDO45753.1"/>
    <property type="molecule type" value="Genomic_DNA"/>
</dbReference>
<name>A0A1H0JQC1_9PSEU</name>
<evidence type="ECO:0000259" key="1">
    <source>
        <dbReference type="Pfam" id="PF12680"/>
    </source>
</evidence>
<keyword evidence="3" id="KW-1185">Reference proteome</keyword>
<dbReference type="SUPFAM" id="SSF54427">
    <property type="entry name" value="NTF2-like"/>
    <property type="match status" value="1"/>
</dbReference>
<protein>
    <submittedName>
        <fullName evidence="2">Ketosteroid isomerase-related protein</fullName>
    </submittedName>
</protein>
<dbReference type="Proteomes" id="UP000199691">
    <property type="component" value="Unassembled WGS sequence"/>
</dbReference>
<dbReference type="Pfam" id="PF12680">
    <property type="entry name" value="SnoaL_2"/>
    <property type="match status" value="1"/>
</dbReference>
<gene>
    <name evidence="2" type="ORF">SAMN05421507_102590</name>
</gene>
<evidence type="ECO:0000313" key="2">
    <source>
        <dbReference type="EMBL" id="SDO45753.1"/>
    </source>
</evidence>
<feature type="domain" description="SnoaL-like" evidence="1">
    <location>
        <begin position="11"/>
        <end position="103"/>
    </location>
</feature>
<reference evidence="3" key="1">
    <citation type="submission" date="2016-10" db="EMBL/GenBank/DDBJ databases">
        <authorList>
            <person name="Varghese N."/>
            <person name="Submissions S."/>
        </authorList>
    </citation>
    <scope>NUCLEOTIDE SEQUENCE [LARGE SCALE GENOMIC DNA]</scope>
    <source>
        <strain evidence="3">CGMCC 4.6609</strain>
    </source>
</reference>